<dbReference type="EMBL" id="BLAB01000001">
    <property type="protein sequence ID" value="GER93166.1"/>
    <property type="molecule type" value="Genomic_DNA"/>
</dbReference>
<keyword evidence="5 7" id="KW-1133">Transmembrane helix</keyword>
<dbReference type="Pfam" id="PF12911">
    <property type="entry name" value="OppC_N"/>
    <property type="match status" value="1"/>
</dbReference>
<dbReference type="GO" id="GO:0005886">
    <property type="term" value="C:plasma membrane"/>
    <property type="evidence" value="ECO:0007669"/>
    <property type="project" value="UniProtKB-SubCell"/>
</dbReference>
<evidence type="ECO:0000256" key="1">
    <source>
        <dbReference type="ARBA" id="ARBA00004651"/>
    </source>
</evidence>
<dbReference type="PANTHER" id="PTHR43386:SF1">
    <property type="entry name" value="D,D-DIPEPTIDE TRANSPORT SYSTEM PERMEASE PROTEIN DDPC-RELATED"/>
    <property type="match status" value="1"/>
</dbReference>
<name>A0A5J4L6I8_9ZZZZ</name>
<dbReference type="Pfam" id="PF00528">
    <property type="entry name" value="BPD_transp_1"/>
    <property type="match status" value="1"/>
</dbReference>
<evidence type="ECO:0000256" key="7">
    <source>
        <dbReference type="SAM" id="Phobius"/>
    </source>
</evidence>
<reference evidence="9" key="1">
    <citation type="submission" date="2019-10" db="EMBL/GenBank/DDBJ databases">
        <title>Metagenomic sequencing of thiosulfate-disproportionating enrichment culture.</title>
        <authorList>
            <person name="Umezawa K."/>
            <person name="Kojima H."/>
            <person name="Fukui M."/>
        </authorList>
    </citation>
    <scope>NUCLEOTIDE SEQUENCE</scope>
    <source>
        <strain evidence="9">45J</strain>
    </source>
</reference>
<comment type="caution">
    <text evidence="9">The sequence shown here is derived from an EMBL/GenBank/DDBJ whole genome shotgun (WGS) entry which is preliminary data.</text>
</comment>
<evidence type="ECO:0000256" key="5">
    <source>
        <dbReference type="ARBA" id="ARBA00022989"/>
    </source>
</evidence>
<dbReference type="Gene3D" id="1.10.3720.10">
    <property type="entry name" value="MetI-like"/>
    <property type="match status" value="1"/>
</dbReference>
<feature type="transmembrane region" description="Helical" evidence="7">
    <location>
        <begin position="113"/>
        <end position="131"/>
    </location>
</feature>
<evidence type="ECO:0000256" key="6">
    <source>
        <dbReference type="ARBA" id="ARBA00023136"/>
    </source>
</evidence>
<keyword evidence="4 7" id="KW-0812">Transmembrane</keyword>
<sequence length="279" mass="30474">MRLFWKRFKKNKLALSGGVVVAMLFIVAIFAPYISPFDPNEIDRRHVLASPSASHPLGTDDLGRDVLSRMIYGSRISLSVGFIAIGIATIIGMIVGSISGYYGGWTDRIMMRFIDIMLSIPTFFLVLAVIAFIGPGIYNIMIIIGLTSWMGVARLVRAEFLSLKEREFVLAAKALGASDMRIILRHILVNSLAPVFVSAILGVASAILVESALSFLGIGVQPPTPSWGNMLTAGKDNIEIAWWLSVFPGIAILITVLSYNLFGEGLRDALDPRLWSSRS</sequence>
<gene>
    <name evidence="9" type="ORF">A45J_0899</name>
</gene>
<evidence type="ECO:0000256" key="2">
    <source>
        <dbReference type="ARBA" id="ARBA00022448"/>
    </source>
</evidence>
<dbReference type="InterPro" id="IPR035906">
    <property type="entry name" value="MetI-like_sf"/>
</dbReference>
<dbReference type="SUPFAM" id="SSF161098">
    <property type="entry name" value="MetI-like"/>
    <property type="match status" value="1"/>
</dbReference>
<accession>A0A5J4L6I8</accession>
<evidence type="ECO:0000259" key="8">
    <source>
        <dbReference type="PROSITE" id="PS50928"/>
    </source>
</evidence>
<dbReference type="InterPro" id="IPR000515">
    <property type="entry name" value="MetI-like"/>
</dbReference>
<dbReference type="PROSITE" id="PS50928">
    <property type="entry name" value="ABC_TM1"/>
    <property type="match status" value="1"/>
</dbReference>
<dbReference type="AlphaFoldDB" id="A0A5J4L6I8"/>
<dbReference type="InterPro" id="IPR025966">
    <property type="entry name" value="OppC_N"/>
</dbReference>
<feature type="transmembrane region" description="Helical" evidence="7">
    <location>
        <begin position="187"/>
        <end position="220"/>
    </location>
</feature>
<dbReference type="PANTHER" id="PTHR43386">
    <property type="entry name" value="OLIGOPEPTIDE TRANSPORT SYSTEM PERMEASE PROTEIN APPC"/>
    <property type="match status" value="1"/>
</dbReference>
<evidence type="ECO:0000256" key="3">
    <source>
        <dbReference type="ARBA" id="ARBA00022475"/>
    </source>
</evidence>
<keyword evidence="3" id="KW-1003">Cell membrane</keyword>
<dbReference type="GO" id="GO:0055085">
    <property type="term" value="P:transmembrane transport"/>
    <property type="evidence" value="ECO:0007669"/>
    <property type="project" value="InterPro"/>
</dbReference>
<feature type="transmembrane region" description="Helical" evidence="7">
    <location>
        <begin position="137"/>
        <end position="156"/>
    </location>
</feature>
<comment type="subcellular location">
    <subcellularLocation>
        <location evidence="1">Cell membrane</location>
        <topology evidence="1">Multi-pass membrane protein</topology>
    </subcellularLocation>
</comment>
<feature type="transmembrane region" description="Helical" evidence="7">
    <location>
        <begin position="240"/>
        <end position="262"/>
    </location>
</feature>
<protein>
    <submittedName>
        <fullName evidence="9">Peptide ABC transporter permease</fullName>
    </submittedName>
</protein>
<dbReference type="CDD" id="cd06261">
    <property type="entry name" value="TM_PBP2"/>
    <property type="match status" value="1"/>
</dbReference>
<feature type="transmembrane region" description="Helical" evidence="7">
    <location>
        <begin position="76"/>
        <end position="101"/>
    </location>
</feature>
<evidence type="ECO:0000256" key="4">
    <source>
        <dbReference type="ARBA" id="ARBA00022692"/>
    </source>
</evidence>
<organism evidence="9">
    <name type="scientific">hot springs metagenome</name>
    <dbReference type="NCBI Taxonomy" id="433727"/>
    <lineage>
        <taxon>unclassified sequences</taxon>
        <taxon>metagenomes</taxon>
        <taxon>ecological metagenomes</taxon>
    </lineage>
</organism>
<proteinExistence type="predicted"/>
<evidence type="ECO:0000313" key="9">
    <source>
        <dbReference type="EMBL" id="GER93166.1"/>
    </source>
</evidence>
<feature type="domain" description="ABC transmembrane type-1" evidence="8">
    <location>
        <begin position="74"/>
        <end position="263"/>
    </location>
</feature>
<dbReference type="InterPro" id="IPR053523">
    <property type="entry name" value="Oligopeptide_permease_AppC"/>
</dbReference>
<dbReference type="InterPro" id="IPR050366">
    <property type="entry name" value="BP-dependent_transpt_permease"/>
</dbReference>
<feature type="transmembrane region" description="Helical" evidence="7">
    <location>
        <begin position="12"/>
        <end position="34"/>
    </location>
</feature>
<keyword evidence="6 7" id="KW-0472">Membrane</keyword>
<keyword evidence="2" id="KW-0813">Transport</keyword>
<dbReference type="NCBIfam" id="NF045476">
    <property type="entry name" value="Opp4C"/>
    <property type="match status" value="1"/>
</dbReference>